<evidence type="ECO:0000313" key="5">
    <source>
        <dbReference type="Proteomes" id="UP000262073"/>
    </source>
</evidence>
<evidence type="ECO:0000256" key="2">
    <source>
        <dbReference type="SAM" id="Phobius"/>
    </source>
</evidence>
<dbReference type="InterPro" id="IPR050739">
    <property type="entry name" value="MFP"/>
</dbReference>
<feature type="transmembrane region" description="Helical" evidence="2">
    <location>
        <begin position="31"/>
        <end position="49"/>
    </location>
</feature>
<dbReference type="AlphaFoldDB" id="A0A346NQX3"/>
<protein>
    <submittedName>
        <fullName evidence="4">HlyD family efflux transporter periplasmic adaptor subunit</fullName>
    </submittedName>
</protein>
<dbReference type="KEGG" id="salm:D0Y50_17155"/>
<dbReference type="OrthoDB" id="9775513at2"/>
<keyword evidence="2" id="KW-0472">Membrane</keyword>
<name>A0A346NQX3_9ALTE</name>
<dbReference type="Gene3D" id="2.40.50.100">
    <property type="match status" value="1"/>
</dbReference>
<keyword evidence="2" id="KW-1133">Transmembrane helix</keyword>
<evidence type="ECO:0000313" key="4">
    <source>
        <dbReference type="EMBL" id="AXR07930.1"/>
    </source>
</evidence>
<evidence type="ECO:0000259" key="3">
    <source>
        <dbReference type="Pfam" id="PF26002"/>
    </source>
</evidence>
<proteinExistence type="predicted"/>
<keyword evidence="1" id="KW-0175">Coiled coil</keyword>
<dbReference type="Pfam" id="PF26002">
    <property type="entry name" value="Beta-barrel_AprE"/>
    <property type="match status" value="1"/>
</dbReference>
<dbReference type="RefSeq" id="WP_117318172.1">
    <property type="nucleotide sequence ID" value="NZ_CP031769.1"/>
</dbReference>
<dbReference type="InterPro" id="IPR058982">
    <property type="entry name" value="Beta-barrel_AprE"/>
</dbReference>
<keyword evidence="5" id="KW-1185">Reference proteome</keyword>
<keyword evidence="2" id="KW-0812">Transmembrane</keyword>
<dbReference type="PANTHER" id="PTHR30386:SF28">
    <property type="entry name" value="EXPORTED PROTEIN"/>
    <property type="match status" value="1"/>
</dbReference>
<dbReference type="Proteomes" id="UP000262073">
    <property type="component" value="Chromosome"/>
</dbReference>
<accession>A0A346NQX3</accession>
<reference evidence="4 5" key="1">
    <citation type="submission" date="2018-08" db="EMBL/GenBank/DDBJ databases">
        <title>Salinimonas sediminis sp. nov., a piezophilic bacterium isolated from a deep-sea sediment sample from the New Britain Trench.</title>
        <authorList>
            <person name="Cao J."/>
        </authorList>
    </citation>
    <scope>NUCLEOTIDE SEQUENCE [LARGE SCALE GENOMIC DNA]</scope>
    <source>
        <strain evidence="4 5">N102</strain>
    </source>
</reference>
<feature type="domain" description="AprE-like beta-barrel" evidence="3">
    <location>
        <begin position="305"/>
        <end position="395"/>
    </location>
</feature>
<organism evidence="4 5">
    <name type="scientific">Salinimonas sediminis</name>
    <dbReference type="NCBI Taxonomy" id="2303538"/>
    <lineage>
        <taxon>Bacteria</taxon>
        <taxon>Pseudomonadati</taxon>
        <taxon>Pseudomonadota</taxon>
        <taxon>Gammaproteobacteria</taxon>
        <taxon>Alteromonadales</taxon>
        <taxon>Alteromonadaceae</taxon>
        <taxon>Alteromonas/Salinimonas group</taxon>
        <taxon>Salinimonas</taxon>
    </lineage>
</organism>
<dbReference type="PANTHER" id="PTHR30386">
    <property type="entry name" value="MEMBRANE FUSION SUBUNIT OF EMRAB-TOLC MULTIDRUG EFFLUX PUMP"/>
    <property type="match status" value="1"/>
</dbReference>
<sequence>MRKGLFRTQAIEAQGQRLHGKVLIQPSIRTGLVGLLILLWVGLALGYLATAQYSRQATVTGWLEPPTGVVKVYADQPGSLIHSVQVKEGQQVVAGQPLITLHTQHPLQDGRIAQHILAGEYKQQLAMLTDQVDRVHTLYQQKRTHTEQRIARFEQDISRYTHLISLARLQFDLLDSRYQRLLPLASAHIAHNEVEAVLVQRLTAQQTLAEKQQALAQVNQQLREQQEALATLPLNKHSELATLNRTISETRQQFTQLQSQSYRVIKAARDGIVSNLHVASGHTPAAGKPLLTLRPAEGGVRARFAIPVRAAGFIAKGQQVALRYDAYPFQKFGLHQAIVTTLSDAALLPAELNHSPLTLNEPVYLAEAQLEQQYLQAYGEAIQLKSGMTFTADITLSKRTLLEWLFEPLLTLTGRTHA</sequence>
<evidence type="ECO:0000256" key="1">
    <source>
        <dbReference type="SAM" id="Coils"/>
    </source>
</evidence>
<dbReference type="EMBL" id="CP031769">
    <property type="protein sequence ID" value="AXR07930.1"/>
    <property type="molecule type" value="Genomic_DNA"/>
</dbReference>
<dbReference type="PRINTS" id="PR01490">
    <property type="entry name" value="RTXTOXIND"/>
</dbReference>
<gene>
    <name evidence="4" type="ORF">D0Y50_17155</name>
</gene>
<feature type="coiled-coil region" evidence="1">
    <location>
        <begin position="201"/>
        <end position="260"/>
    </location>
</feature>